<dbReference type="Proteomes" id="UP000789525">
    <property type="component" value="Unassembled WGS sequence"/>
</dbReference>
<proteinExistence type="predicted"/>
<comment type="caution">
    <text evidence="1">The sequence shown here is derived from an EMBL/GenBank/DDBJ whole genome shotgun (WGS) entry which is preliminary data.</text>
</comment>
<evidence type="ECO:0000313" key="1">
    <source>
        <dbReference type="EMBL" id="CAG8545794.1"/>
    </source>
</evidence>
<protein>
    <submittedName>
        <fullName evidence="1">14857_t:CDS:1</fullName>
    </submittedName>
</protein>
<reference evidence="1" key="1">
    <citation type="submission" date="2021-06" db="EMBL/GenBank/DDBJ databases">
        <authorList>
            <person name="Kallberg Y."/>
            <person name="Tangrot J."/>
            <person name="Rosling A."/>
        </authorList>
    </citation>
    <scope>NUCLEOTIDE SEQUENCE</scope>
    <source>
        <strain evidence="1">CL356</strain>
    </source>
</reference>
<accession>A0ACA9LQY7</accession>
<keyword evidence="2" id="KW-1185">Reference proteome</keyword>
<name>A0ACA9LQY7_9GLOM</name>
<dbReference type="EMBL" id="CAJVPT010007859">
    <property type="protein sequence ID" value="CAG8545794.1"/>
    <property type="molecule type" value="Genomic_DNA"/>
</dbReference>
<gene>
    <name evidence="1" type="ORF">ACOLOM_LOCUS4652</name>
</gene>
<organism evidence="1 2">
    <name type="scientific">Acaulospora colombiana</name>
    <dbReference type="NCBI Taxonomy" id="27376"/>
    <lineage>
        <taxon>Eukaryota</taxon>
        <taxon>Fungi</taxon>
        <taxon>Fungi incertae sedis</taxon>
        <taxon>Mucoromycota</taxon>
        <taxon>Glomeromycotina</taxon>
        <taxon>Glomeromycetes</taxon>
        <taxon>Diversisporales</taxon>
        <taxon>Acaulosporaceae</taxon>
        <taxon>Acaulospora</taxon>
    </lineage>
</organism>
<sequence length="374" mass="42197">MKEGNFELLQYPFEKSPNAQWLRSRVRILNYTIHKTSGLFPSGIDWEAGLAPTLCWFPQLYELRLGVDNTHKLDSKTIAALQDTPSIHALQIAMRMDRAGGKPITSQVPYQLLGISAWKLEFLVIRGDKFDLKALNQYPPVTHQLVEFRWTVQGCDMILDGPDVEKLITWVTSNSMRTLENLYLPSVHPIARKLANTIRSLTIPTLMESPNDFRSLQELILTEKTEMPTESQYYIALPPNLMHFGMKVHSAAVHGNTETVAWHFNPKLKIFSIYHDSWTATKTRLEQNSWKAAGGAVLVRTFGGEHSTQIGMRSDLVQSHAYPRGVTIENMHKGSRVVGLDHTEEPSPQNSNLLFDLGNTIIKHLGGSMAPRGM</sequence>
<evidence type="ECO:0000313" key="2">
    <source>
        <dbReference type="Proteomes" id="UP000789525"/>
    </source>
</evidence>